<protein>
    <submittedName>
        <fullName evidence="5">Glycosyl transferases group 1</fullName>
    </submittedName>
</protein>
<gene>
    <name evidence="5" type="ORF">CPAV1605_788</name>
</gene>
<feature type="domain" description="Glycosyltransferase subfamily 4-like N-terminal" evidence="4">
    <location>
        <begin position="13"/>
        <end position="170"/>
    </location>
</feature>
<dbReference type="Pfam" id="PF00534">
    <property type="entry name" value="Glycos_transf_1"/>
    <property type="match status" value="1"/>
</dbReference>
<dbReference type="PANTHER" id="PTHR46401">
    <property type="entry name" value="GLYCOSYLTRANSFERASE WBBK-RELATED"/>
    <property type="match status" value="1"/>
</dbReference>
<keyword evidence="2" id="KW-0472">Membrane</keyword>
<dbReference type="Gene3D" id="3.40.50.2000">
    <property type="entry name" value="Glycogen Phosphorylase B"/>
    <property type="match status" value="2"/>
</dbReference>
<dbReference type="GO" id="GO:0009103">
    <property type="term" value="P:lipopolysaccharide biosynthetic process"/>
    <property type="evidence" value="ECO:0007669"/>
    <property type="project" value="TreeGrafter"/>
</dbReference>
<feature type="transmembrane region" description="Helical" evidence="2">
    <location>
        <begin position="65"/>
        <end position="83"/>
    </location>
</feature>
<dbReference type="EMBL" id="CABVLZ010000003">
    <property type="protein sequence ID" value="VVU95063.1"/>
    <property type="molecule type" value="Genomic_DNA"/>
</dbReference>
<dbReference type="CDD" id="cd03819">
    <property type="entry name" value="GT4_WavL-like"/>
    <property type="match status" value="1"/>
</dbReference>
<evidence type="ECO:0000259" key="4">
    <source>
        <dbReference type="Pfam" id="PF13439"/>
    </source>
</evidence>
<dbReference type="PANTHER" id="PTHR46401:SF2">
    <property type="entry name" value="GLYCOSYLTRANSFERASE WBBK-RELATED"/>
    <property type="match status" value="1"/>
</dbReference>
<evidence type="ECO:0000259" key="3">
    <source>
        <dbReference type="Pfam" id="PF00534"/>
    </source>
</evidence>
<dbReference type="AlphaFoldDB" id="A0A5E8CI45"/>
<evidence type="ECO:0000256" key="1">
    <source>
        <dbReference type="ARBA" id="ARBA00022679"/>
    </source>
</evidence>
<evidence type="ECO:0000313" key="5">
    <source>
        <dbReference type="EMBL" id="VVU95063.1"/>
    </source>
</evidence>
<name>A0A5E8CI45_9ZZZZ</name>
<dbReference type="Pfam" id="PF13439">
    <property type="entry name" value="Glyco_transf_4"/>
    <property type="match status" value="1"/>
</dbReference>
<feature type="domain" description="Glycosyl transferase family 1" evidence="3">
    <location>
        <begin position="182"/>
        <end position="342"/>
    </location>
</feature>
<sequence>MKRILQVLPKLEMGGVENGTIDTAIILQKNSMVPFVASAGGKKIKELEEKNIQHFRLWLDSKNPIIIFFNSFILAIIIFLKRIDIVHARSRAPAWSAWLACKMTGATFLTTFHGFYSGYDNCIKRQYNKVMTWGKKIITPSKFMKEHLKKYYKIDQERIIPIYRGVITNRFINVNPKRIINLKQKYKIENEKVVTLPGRLTDWKGQLVFLEAIQKVKLNNIKYLIIGNGSSKYKNQLLKIINDKNLDVIIDSECNDIPALYNLSDIIISASTSEETFGRVSVEGQSAGKVVLATSIGGSLETIIDNKTGYFFEPFNSLKLAELIEMVIKNNINMKDEGKKNSQNFDISVFEKNILKVYNKI</sequence>
<keyword evidence="2" id="KW-0812">Transmembrane</keyword>
<dbReference type="InterPro" id="IPR028098">
    <property type="entry name" value="Glyco_trans_4-like_N"/>
</dbReference>
<proteinExistence type="predicted"/>
<keyword evidence="2" id="KW-1133">Transmembrane helix</keyword>
<keyword evidence="1 5" id="KW-0808">Transferase</keyword>
<feature type="transmembrane region" description="Helical" evidence="2">
    <location>
        <begin position="95"/>
        <end position="116"/>
    </location>
</feature>
<evidence type="ECO:0000256" key="2">
    <source>
        <dbReference type="SAM" id="Phobius"/>
    </source>
</evidence>
<accession>A0A5E8CI45</accession>
<dbReference type="GO" id="GO:0016757">
    <property type="term" value="F:glycosyltransferase activity"/>
    <property type="evidence" value="ECO:0007669"/>
    <property type="project" value="InterPro"/>
</dbReference>
<dbReference type="SUPFAM" id="SSF53756">
    <property type="entry name" value="UDP-Glycosyltransferase/glycogen phosphorylase"/>
    <property type="match status" value="1"/>
</dbReference>
<dbReference type="InterPro" id="IPR001296">
    <property type="entry name" value="Glyco_trans_1"/>
</dbReference>
<organism evidence="5">
    <name type="scientific">seawater metagenome</name>
    <dbReference type="NCBI Taxonomy" id="1561972"/>
    <lineage>
        <taxon>unclassified sequences</taxon>
        <taxon>metagenomes</taxon>
        <taxon>ecological metagenomes</taxon>
    </lineage>
</organism>
<reference evidence="5" key="1">
    <citation type="submission" date="2019-09" db="EMBL/GenBank/DDBJ databases">
        <authorList>
            <person name="Needham M D."/>
        </authorList>
    </citation>
    <scope>NUCLEOTIDE SEQUENCE</scope>
</reference>